<evidence type="ECO:0000259" key="8">
    <source>
        <dbReference type="PROSITE" id="PS50090"/>
    </source>
</evidence>
<dbReference type="PANTHER" id="PTHR21654">
    <property type="entry name" value="FI21293P1"/>
    <property type="match status" value="1"/>
</dbReference>
<evidence type="ECO:0000256" key="4">
    <source>
        <dbReference type="ARBA" id="ARBA00023125"/>
    </source>
</evidence>
<dbReference type="EMBL" id="LFYR01000909">
    <property type="protein sequence ID" value="KMZ67472.1"/>
    <property type="molecule type" value="Genomic_DNA"/>
</dbReference>
<dbReference type="InterPro" id="IPR001005">
    <property type="entry name" value="SANT/Myb"/>
</dbReference>
<keyword evidence="10" id="KW-1185">Reference proteome</keyword>
<dbReference type="OrthoDB" id="691673at2759"/>
<protein>
    <submittedName>
        <fullName evidence="9">Trihelix transcription factor</fullName>
    </submittedName>
</protein>
<feature type="compositionally biased region" description="Low complexity" evidence="7">
    <location>
        <begin position="685"/>
        <end position="705"/>
    </location>
</feature>
<dbReference type="Pfam" id="PF13837">
    <property type="entry name" value="Myb_DNA-bind_4"/>
    <property type="match status" value="2"/>
</dbReference>
<accession>A0A0K9PGW1</accession>
<evidence type="ECO:0000313" key="9">
    <source>
        <dbReference type="EMBL" id="KMZ67472.1"/>
    </source>
</evidence>
<organism evidence="9 10">
    <name type="scientific">Zostera marina</name>
    <name type="common">Eelgrass</name>
    <dbReference type="NCBI Taxonomy" id="29655"/>
    <lineage>
        <taxon>Eukaryota</taxon>
        <taxon>Viridiplantae</taxon>
        <taxon>Streptophyta</taxon>
        <taxon>Embryophyta</taxon>
        <taxon>Tracheophyta</taxon>
        <taxon>Spermatophyta</taxon>
        <taxon>Magnoliopsida</taxon>
        <taxon>Liliopsida</taxon>
        <taxon>Zosteraceae</taxon>
        <taxon>Zostera</taxon>
    </lineage>
</organism>
<gene>
    <name evidence="9" type="ORF">ZOSMA_267G00250</name>
</gene>
<feature type="domain" description="Myb-like" evidence="8">
    <location>
        <begin position="75"/>
        <end position="139"/>
    </location>
</feature>
<dbReference type="GO" id="GO:0003677">
    <property type="term" value="F:DNA binding"/>
    <property type="evidence" value="ECO:0007669"/>
    <property type="project" value="UniProtKB-KW"/>
</dbReference>
<dbReference type="GO" id="GO:0006355">
    <property type="term" value="P:regulation of DNA-templated transcription"/>
    <property type="evidence" value="ECO:0007669"/>
    <property type="project" value="UniProtKB-ARBA"/>
</dbReference>
<feature type="compositionally biased region" description="Low complexity" evidence="7">
    <location>
        <begin position="232"/>
        <end position="245"/>
    </location>
</feature>
<feature type="compositionally biased region" description="Acidic residues" evidence="7">
    <location>
        <begin position="246"/>
        <end position="255"/>
    </location>
</feature>
<keyword evidence="6" id="KW-0539">Nucleus</keyword>
<dbReference type="GO" id="GO:0005634">
    <property type="term" value="C:nucleus"/>
    <property type="evidence" value="ECO:0007669"/>
    <property type="project" value="UniProtKB-SubCell"/>
</dbReference>
<evidence type="ECO:0000313" key="10">
    <source>
        <dbReference type="Proteomes" id="UP000036987"/>
    </source>
</evidence>
<name>A0A0K9PGW1_ZOSMR</name>
<keyword evidence="5" id="KW-0804">Transcription</keyword>
<dbReference type="PANTHER" id="PTHR21654:SF84">
    <property type="entry name" value="SI:DKEY-66I24.7"/>
    <property type="match status" value="1"/>
</dbReference>
<dbReference type="FunFam" id="1.10.10.60:FF:000061">
    <property type="entry name" value="Trihelix transcription factor GT-2"/>
    <property type="match status" value="1"/>
</dbReference>
<evidence type="ECO:0000256" key="6">
    <source>
        <dbReference type="ARBA" id="ARBA00023242"/>
    </source>
</evidence>
<dbReference type="CDD" id="cd12203">
    <property type="entry name" value="GT1"/>
    <property type="match status" value="2"/>
</dbReference>
<keyword evidence="2" id="KW-0677">Repeat</keyword>
<dbReference type="SMART" id="SM00717">
    <property type="entry name" value="SANT"/>
    <property type="match status" value="2"/>
</dbReference>
<evidence type="ECO:0000256" key="1">
    <source>
        <dbReference type="ARBA" id="ARBA00004123"/>
    </source>
</evidence>
<dbReference type="PROSITE" id="PS50090">
    <property type="entry name" value="MYB_LIKE"/>
    <property type="match status" value="2"/>
</dbReference>
<comment type="subcellular location">
    <subcellularLocation>
        <location evidence="1">Nucleus</location>
    </subcellularLocation>
</comment>
<dbReference type="Gene3D" id="1.10.10.60">
    <property type="entry name" value="Homeodomain-like"/>
    <property type="match status" value="2"/>
</dbReference>
<feature type="compositionally biased region" description="Acidic residues" evidence="7">
    <location>
        <begin position="640"/>
        <end position="667"/>
    </location>
</feature>
<dbReference type="FunFam" id="1.10.10.60:FF:000092">
    <property type="entry name" value="Trihelix transcription factor GT-2"/>
    <property type="match status" value="1"/>
</dbReference>
<feature type="region of interest" description="Disordered" evidence="7">
    <location>
        <begin position="173"/>
        <end position="193"/>
    </location>
</feature>
<feature type="compositionally biased region" description="Polar residues" evidence="7">
    <location>
        <begin position="416"/>
        <end position="439"/>
    </location>
</feature>
<dbReference type="OMA" id="MTIGDED"/>
<sequence>MEQYGAQPHLTTSATEMPHQQMLEQLQQKGLPEIALPISTRPPTDLVDEIAATVGVGNYVDDMEQPMAVGEETERGGVMGNRWPRQETLALLKIRSDMDAAFRDATLKGPLWDKVSSMMAEEGYTRSSKKCKEKFENVHKYYKRTRKNCAGTQDGKSYRFFSQLEALQNSTMSSSISVTPTPLPPLQPNQPAVMLGNLQNQQPLSEMQLPPQGGRGEGLGIGAGGASSLFSFSSNTSSSTSLSGSDGEDTAEEATDERGGSKKRKRCSEKSESAGKKMRSFFKGLMQQVLERQENMQRTFLETVEKREQERMVREEAWRRQEMARLNRDHDLAAQERAIAASRDTCIITFLQKITGESVQFPQVPPMNVNITPPPPPYNATVALPQSSFQQIPQPPQYVQRQRGETTPRRQPPPVTSSDVNTPSRETTATNDSASSSRWPKTEVLALIKVRSEMEPRYQESGPKGPLWEDISSAMQKMGYNRSSKRCKEKWENINKYFKKVKESSKKRPEDSKTCPYFHQLDALYRKKIIGGGGGTSTGGNGQQTGQIETSTEPINPDILPITTLPPAAPTQQTILVHARGASETCGVSESMQVQQLNTSNGDHPQPQCFSERGVSSANDDVMKKPEDTVNLEMIKNYENPEENESEGMTIGDEDNDDDDDEEEEDEEKQKTAYKIELQNGGGNSSNNNGNNTTATGAAATTAGSFLAMVK</sequence>
<dbReference type="Proteomes" id="UP000036987">
    <property type="component" value="Unassembled WGS sequence"/>
</dbReference>
<proteinExistence type="predicted"/>
<dbReference type="AlphaFoldDB" id="A0A0K9PGW1"/>
<dbReference type="InterPro" id="IPR044822">
    <property type="entry name" value="Myb_DNA-bind_4"/>
</dbReference>
<keyword evidence="4" id="KW-0238">DNA-binding</keyword>
<evidence type="ECO:0000256" key="2">
    <source>
        <dbReference type="ARBA" id="ARBA00022737"/>
    </source>
</evidence>
<feature type="region of interest" description="Disordered" evidence="7">
    <location>
        <begin position="232"/>
        <end position="275"/>
    </location>
</feature>
<feature type="domain" description="Myb-like" evidence="8">
    <location>
        <begin position="431"/>
        <end position="495"/>
    </location>
</feature>
<comment type="caution">
    <text evidence="9">The sequence shown here is derived from an EMBL/GenBank/DDBJ whole genome shotgun (WGS) entry which is preliminary data.</text>
</comment>
<keyword evidence="3" id="KW-0805">Transcription regulation</keyword>
<feature type="region of interest" description="Disordered" evidence="7">
    <location>
        <begin position="388"/>
        <end position="440"/>
    </location>
</feature>
<evidence type="ECO:0000256" key="7">
    <source>
        <dbReference type="SAM" id="MobiDB-lite"/>
    </source>
</evidence>
<evidence type="ECO:0000256" key="5">
    <source>
        <dbReference type="ARBA" id="ARBA00023163"/>
    </source>
</evidence>
<feature type="compositionally biased region" description="Polar residues" evidence="7">
    <location>
        <begin position="590"/>
        <end position="603"/>
    </location>
</feature>
<feature type="region of interest" description="Disordered" evidence="7">
    <location>
        <begin position="590"/>
        <end position="711"/>
    </location>
</feature>
<reference evidence="10" key="1">
    <citation type="journal article" date="2016" name="Nature">
        <title>The genome of the seagrass Zostera marina reveals angiosperm adaptation to the sea.</title>
        <authorList>
            <person name="Olsen J.L."/>
            <person name="Rouze P."/>
            <person name="Verhelst B."/>
            <person name="Lin Y.-C."/>
            <person name="Bayer T."/>
            <person name="Collen J."/>
            <person name="Dattolo E."/>
            <person name="De Paoli E."/>
            <person name="Dittami S."/>
            <person name="Maumus F."/>
            <person name="Michel G."/>
            <person name="Kersting A."/>
            <person name="Lauritano C."/>
            <person name="Lohaus R."/>
            <person name="Toepel M."/>
            <person name="Tonon T."/>
            <person name="Vanneste K."/>
            <person name="Amirebrahimi M."/>
            <person name="Brakel J."/>
            <person name="Bostroem C."/>
            <person name="Chovatia M."/>
            <person name="Grimwood J."/>
            <person name="Jenkins J.W."/>
            <person name="Jueterbock A."/>
            <person name="Mraz A."/>
            <person name="Stam W.T."/>
            <person name="Tice H."/>
            <person name="Bornberg-Bauer E."/>
            <person name="Green P.J."/>
            <person name="Pearson G.A."/>
            <person name="Procaccini G."/>
            <person name="Duarte C.M."/>
            <person name="Schmutz J."/>
            <person name="Reusch T.B.H."/>
            <person name="Van de Peer Y."/>
        </authorList>
    </citation>
    <scope>NUCLEOTIDE SEQUENCE [LARGE SCALE GENOMIC DNA]</scope>
    <source>
        <strain evidence="10">cv. Finnish</strain>
    </source>
</reference>
<evidence type="ECO:0000256" key="3">
    <source>
        <dbReference type="ARBA" id="ARBA00023015"/>
    </source>
</evidence>